<feature type="transmembrane region" description="Helical" evidence="3">
    <location>
        <begin position="84"/>
        <end position="108"/>
    </location>
</feature>
<keyword evidence="6" id="KW-1185">Reference proteome</keyword>
<sequence length="345" mass="39445">MTERQTWLDSVKGIAIILVVLGHAALGLLLTNKTTSDRQFLTVIHDFIYTFHMPLFFVVSGYLYGLTRRINNWNSYFIFSKKKLLAIGIPYIIFSVIQVTLSIVGGSIVREPLTIRDLVLIPIFPVQYLWFLYVLLFLFLFLALLDRLIKRQLIVFLIVIVLNIVGWYWNSDIYLINALFADSIYFYIGKLLVGRSQLIKKGIFSLGIMILFGVLVIIHFFFNTPLLGIGLLRVSEGSQIFPSIMLSVITAISGSLLIMSISIKFIKSKFIQYLGRESMVIYLLSENVTTLIRAILFKVGITGGIEQFLIGSIVALFGSIVIYKIIAKIKLFDFMFYPTRYLRLR</sequence>
<feature type="transmembrane region" description="Helical" evidence="3">
    <location>
        <begin position="278"/>
        <end position="296"/>
    </location>
</feature>
<feature type="transmembrane region" description="Helical" evidence="3">
    <location>
        <begin position="175"/>
        <end position="193"/>
    </location>
</feature>
<accession>A0ABW1WGG3</accession>
<evidence type="ECO:0000313" key="5">
    <source>
        <dbReference type="EMBL" id="MFC6386403.1"/>
    </source>
</evidence>
<name>A0ABW1WGG3_9BACL</name>
<dbReference type="PANTHER" id="PTHR37312">
    <property type="entry name" value="MEMBRANE-BOUND ACYLTRANSFERASE YKRP-RELATED"/>
    <property type="match status" value="1"/>
</dbReference>
<keyword evidence="3" id="KW-0812">Transmembrane</keyword>
<keyword evidence="5" id="KW-0808">Transferase</keyword>
<gene>
    <name evidence="5" type="ORF">ACFP7A_07305</name>
</gene>
<evidence type="ECO:0000256" key="1">
    <source>
        <dbReference type="ARBA" id="ARBA00004370"/>
    </source>
</evidence>
<feature type="transmembrane region" description="Helical" evidence="3">
    <location>
        <begin position="308"/>
        <end position="326"/>
    </location>
</feature>
<comment type="caution">
    <text evidence="5">The sequence shown here is derived from an EMBL/GenBank/DDBJ whole genome shotgun (WGS) entry which is preliminary data.</text>
</comment>
<feature type="transmembrane region" description="Helical" evidence="3">
    <location>
        <begin position="43"/>
        <end position="64"/>
    </location>
</feature>
<evidence type="ECO:0000313" key="6">
    <source>
        <dbReference type="Proteomes" id="UP001596267"/>
    </source>
</evidence>
<keyword evidence="5" id="KW-0012">Acyltransferase</keyword>
<dbReference type="PANTHER" id="PTHR37312:SF1">
    <property type="entry name" value="MEMBRANE-BOUND ACYLTRANSFERASE YKRP-RELATED"/>
    <property type="match status" value="1"/>
</dbReference>
<reference evidence="6" key="1">
    <citation type="journal article" date="2019" name="Int. J. Syst. Evol. Microbiol.">
        <title>The Global Catalogue of Microorganisms (GCM) 10K type strain sequencing project: providing services to taxonomists for standard genome sequencing and annotation.</title>
        <authorList>
            <consortium name="The Broad Institute Genomics Platform"/>
            <consortium name="The Broad Institute Genome Sequencing Center for Infectious Disease"/>
            <person name="Wu L."/>
            <person name="Ma J."/>
        </authorList>
    </citation>
    <scope>NUCLEOTIDE SEQUENCE [LARGE SCALE GENOMIC DNA]</scope>
    <source>
        <strain evidence="6">CCUG 42001</strain>
    </source>
</reference>
<evidence type="ECO:0000259" key="4">
    <source>
        <dbReference type="Pfam" id="PF01757"/>
    </source>
</evidence>
<evidence type="ECO:0000256" key="3">
    <source>
        <dbReference type="SAM" id="Phobius"/>
    </source>
</evidence>
<feature type="transmembrane region" description="Helical" evidence="3">
    <location>
        <begin position="128"/>
        <end position="145"/>
    </location>
</feature>
<keyword evidence="3" id="KW-1133">Transmembrane helix</keyword>
<dbReference type="InterPro" id="IPR002656">
    <property type="entry name" value="Acyl_transf_3_dom"/>
</dbReference>
<keyword evidence="3" id="KW-0472">Membrane</keyword>
<feature type="transmembrane region" description="Helical" evidence="3">
    <location>
        <begin position="202"/>
        <end position="222"/>
    </location>
</feature>
<proteinExistence type="inferred from homology"/>
<dbReference type="EMBL" id="JBHSTQ010000006">
    <property type="protein sequence ID" value="MFC6386403.1"/>
    <property type="molecule type" value="Genomic_DNA"/>
</dbReference>
<evidence type="ECO:0000256" key="2">
    <source>
        <dbReference type="ARBA" id="ARBA00007400"/>
    </source>
</evidence>
<dbReference type="RefSeq" id="WP_253077417.1">
    <property type="nucleotide sequence ID" value="NZ_JAMXWN010000022.1"/>
</dbReference>
<dbReference type="InterPro" id="IPR052734">
    <property type="entry name" value="Nod_factor_acetyltransferase"/>
</dbReference>
<comment type="subcellular location">
    <subcellularLocation>
        <location evidence="1">Membrane</location>
    </subcellularLocation>
</comment>
<dbReference type="Proteomes" id="UP001596267">
    <property type="component" value="Unassembled WGS sequence"/>
</dbReference>
<organism evidence="5 6">
    <name type="scientific">Sporolactobacillus kofuensis</name>
    <dbReference type="NCBI Taxonomy" id="269672"/>
    <lineage>
        <taxon>Bacteria</taxon>
        <taxon>Bacillati</taxon>
        <taxon>Bacillota</taxon>
        <taxon>Bacilli</taxon>
        <taxon>Bacillales</taxon>
        <taxon>Sporolactobacillaceae</taxon>
        <taxon>Sporolactobacillus</taxon>
    </lineage>
</organism>
<feature type="domain" description="Acyltransferase 3" evidence="4">
    <location>
        <begin position="6"/>
        <end position="323"/>
    </location>
</feature>
<dbReference type="GO" id="GO:0016746">
    <property type="term" value="F:acyltransferase activity"/>
    <property type="evidence" value="ECO:0007669"/>
    <property type="project" value="UniProtKB-KW"/>
</dbReference>
<dbReference type="Pfam" id="PF01757">
    <property type="entry name" value="Acyl_transf_3"/>
    <property type="match status" value="1"/>
</dbReference>
<comment type="similarity">
    <text evidence="2">Belongs to the acyltransferase 3 family.</text>
</comment>
<protein>
    <submittedName>
        <fullName evidence="5">Acyltransferase family protein</fullName>
    </submittedName>
</protein>
<feature type="transmembrane region" description="Helical" evidence="3">
    <location>
        <begin position="242"/>
        <end position="266"/>
    </location>
</feature>
<feature type="transmembrane region" description="Helical" evidence="3">
    <location>
        <begin position="152"/>
        <end position="169"/>
    </location>
</feature>
<feature type="transmembrane region" description="Helical" evidence="3">
    <location>
        <begin position="12"/>
        <end position="31"/>
    </location>
</feature>